<feature type="domain" description="Ferrous iron transporter FeoA-like" evidence="2">
    <location>
        <begin position="1"/>
        <end position="73"/>
    </location>
</feature>
<dbReference type="Proteomes" id="UP000293421">
    <property type="component" value="Chromosome"/>
</dbReference>
<evidence type="ECO:0000313" key="5">
    <source>
        <dbReference type="Proteomes" id="UP000293421"/>
    </source>
</evidence>
<dbReference type="Proteomes" id="UP000321325">
    <property type="component" value="Unassembled WGS sequence"/>
</dbReference>
<dbReference type="SMART" id="SM00899">
    <property type="entry name" value="FeoA"/>
    <property type="match status" value="1"/>
</dbReference>
<reference evidence="4 6" key="2">
    <citation type="submission" date="2019-08" db="EMBL/GenBank/DDBJ databases">
        <title>Rapid identification of Enteric Bacteria from Whole Genome Sequences (WGS) using Average Nucleotide Identity (ANI).</title>
        <authorList>
            <person name="Lane C."/>
        </authorList>
    </citation>
    <scope>NUCLEOTIDE SEQUENCE [LARGE SCALE GENOMIC DNA]</scope>
    <source>
        <strain evidence="4 6">2010D-8464</strain>
    </source>
</reference>
<dbReference type="InterPro" id="IPR038157">
    <property type="entry name" value="FeoA_core_dom"/>
</dbReference>
<name>A0AAE6D0C5_9BACT</name>
<dbReference type="EMBL" id="CP037746">
    <property type="protein sequence ID" value="QBL13987.1"/>
    <property type="molecule type" value="Genomic_DNA"/>
</dbReference>
<gene>
    <name evidence="3" type="ORF">A9460_06580</name>
    <name evidence="4" type="ORF">FVD15_01980</name>
</gene>
<keyword evidence="6" id="KW-1185">Reference proteome</keyword>
<dbReference type="Pfam" id="PF04023">
    <property type="entry name" value="FeoA"/>
    <property type="match status" value="1"/>
</dbReference>
<accession>A0AAE6D0C5</accession>
<evidence type="ECO:0000259" key="2">
    <source>
        <dbReference type="SMART" id="SM00899"/>
    </source>
</evidence>
<evidence type="ECO:0000313" key="4">
    <source>
        <dbReference type="EMBL" id="TXK70814.1"/>
    </source>
</evidence>
<dbReference type="GeneID" id="66286992"/>
<reference evidence="3 5" key="1">
    <citation type="submission" date="2019-02" db="EMBL/GenBank/DDBJ databases">
        <title>Use of ANI for Rapid Identification of Enteric Bacteria.</title>
        <authorList>
            <person name="Pruckler J."/>
            <person name="Lane C."/>
            <person name="Aubert R."/>
        </authorList>
    </citation>
    <scope>NUCLEOTIDE SEQUENCE [LARGE SCALE GENOMIC DNA]</scope>
    <source>
        <strain evidence="3 5">2014D-0083</strain>
    </source>
</reference>
<keyword evidence="1" id="KW-0408">Iron</keyword>
<evidence type="ECO:0000313" key="6">
    <source>
        <dbReference type="Proteomes" id="UP000321325"/>
    </source>
</evidence>
<organism evidence="3 5">
    <name type="scientific">Campylobacter volucris</name>
    <dbReference type="NCBI Taxonomy" id="1031542"/>
    <lineage>
        <taxon>Bacteria</taxon>
        <taxon>Pseudomonadati</taxon>
        <taxon>Campylobacterota</taxon>
        <taxon>Epsilonproteobacteria</taxon>
        <taxon>Campylobacterales</taxon>
        <taxon>Campylobacteraceae</taxon>
        <taxon>Campylobacter</taxon>
    </lineage>
</organism>
<dbReference type="GO" id="GO:0046914">
    <property type="term" value="F:transition metal ion binding"/>
    <property type="evidence" value="ECO:0007669"/>
    <property type="project" value="InterPro"/>
</dbReference>
<dbReference type="EMBL" id="VRMB01000006">
    <property type="protein sequence ID" value="TXK70814.1"/>
    <property type="molecule type" value="Genomic_DNA"/>
</dbReference>
<dbReference type="SUPFAM" id="SSF50037">
    <property type="entry name" value="C-terminal domain of transcriptional repressors"/>
    <property type="match status" value="1"/>
</dbReference>
<dbReference type="Gene3D" id="2.30.30.90">
    <property type="match status" value="1"/>
</dbReference>
<dbReference type="RefSeq" id="WP_039665121.1">
    <property type="nucleotide sequence ID" value="NZ_CP037746.1"/>
</dbReference>
<proteinExistence type="predicted"/>
<sequence>MTLDTLKDNEEAYILGFNAEKNLQNRLFSFGFVKNKKVKKIRSSAANSTIMVELDTSCVILRLNEAKTILVSKELK</sequence>
<dbReference type="InterPro" id="IPR007167">
    <property type="entry name" value="Fe-transptr_FeoA-like"/>
</dbReference>
<dbReference type="AlphaFoldDB" id="A0AAE6D0C5"/>
<protein>
    <submittedName>
        <fullName evidence="3">Ferrous iron transport protein A</fullName>
    </submittedName>
</protein>
<evidence type="ECO:0000313" key="3">
    <source>
        <dbReference type="EMBL" id="QBL13987.1"/>
    </source>
</evidence>
<evidence type="ECO:0000256" key="1">
    <source>
        <dbReference type="ARBA" id="ARBA00023004"/>
    </source>
</evidence>
<dbReference type="InterPro" id="IPR008988">
    <property type="entry name" value="Transcriptional_repressor_C"/>
</dbReference>